<dbReference type="SUPFAM" id="SSF140996">
    <property type="entry name" value="Hermes dimerisation domain"/>
    <property type="match status" value="1"/>
</dbReference>
<evidence type="ECO:0000259" key="6">
    <source>
        <dbReference type="Pfam" id="PF05699"/>
    </source>
</evidence>
<gene>
    <name evidence="7" type="primary">Zbed4_6</name>
    <name evidence="7" type="ORF">GTO93_0019259</name>
</gene>
<feature type="non-terminal residue" evidence="7">
    <location>
        <position position="1"/>
    </location>
</feature>
<dbReference type="Pfam" id="PF05699">
    <property type="entry name" value="Dimer_Tnp_hAT"/>
    <property type="match status" value="1"/>
</dbReference>
<evidence type="ECO:0000256" key="5">
    <source>
        <dbReference type="ARBA" id="ARBA00023242"/>
    </source>
</evidence>
<keyword evidence="4" id="KW-0862">Zinc</keyword>
<organism evidence="7 8">
    <name type="scientific">Polyodon spathula</name>
    <name type="common">North American paddlefish</name>
    <name type="synonym">Squalus spathula</name>
    <dbReference type="NCBI Taxonomy" id="7913"/>
    <lineage>
        <taxon>Eukaryota</taxon>
        <taxon>Metazoa</taxon>
        <taxon>Chordata</taxon>
        <taxon>Craniata</taxon>
        <taxon>Vertebrata</taxon>
        <taxon>Euteleostomi</taxon>
        <taxon>Actinopterygii</taxon>
        <taxon>Chondrostei</taxon>
        <taxon>Acipenseriformes</taxon>
        <taxon>Polyodontidae</taxon>
        <taxon>Polyodon</taxon>
    </lineage>
</organism>
<comment type="subcellular location">
    <subcellularLocation>
        <location evidence="1">Nucleus</location>
    </subcellularLocation>
</comment>
<keyword evidence="3" id="KW-0863">Zinc-finger</keyword>
<dbReference type="SUPFAM" id="SSF53098">
    <property type="entry name" value="Ribonuclease H-like"/>
    <property type="match status" value="1"/>
</dbReference>
<evidence type="ECO:0000256" key="3">
    <source>
        <dbReference type="ARBA" id="ARBA00022771"/>
    </source>
</evidence>
<keyword evidence="8" id="KW-1185">Reference proteome</keyword>
<evidence type="ECO:0000256" key="2">
    <source>
        <dbReference type="ARBA" id="ARBA00022723"/>
    </source>
</evidence>
<evidence type="ECO:0000256" key="4">
    <source>
        <dbReference type="ARBA" id="ARBA00022833"/>
    </source>
</evidence>
<evidence type="ECO:0000256" key="1">
    <source>
        <dbReference type="ARBA" id="ARBA00004123"/>
    </source>
</evidence>
<dbReference type="PANTHER" id="PTHR46481">
    <property type="entry name" value="ZINC FINGER BED DOMAIN-CONTAINING PROTEIN 4"/>
    <property type="match status" value="1"/>
</dbReference>
<proteinExistence type="predicted"/>
<keyword evidence="2" id="KW-0479">Metal-binding</keyword>
<feature type="non-terminal residue" evidence="7">
    <location>
        <position position="357"/>
    </location>
</feature>
<protein>
    <submittedName>
        <fullName evidence="7">ZBED4 protein</fullName>
    </submittedName>
</protein>
<comment type="caution">
    <text evidence="7">The sequence shown here is derived from an EMBL/GenBank/DDBJ whole genome shotgun (WGS) entry which is preliminary data.</text>
</comment>
<dbReference type="EMBL" id="JAAWVQ010109336">
    <property type="protein sequence ID" value="MBN3281491.1"/>
    <property type="molecule type" value="Genomic_DNA"/>
</dbReference>
<evidence type="ECO:0000313" key="8">
    <source>
        <dbReference type="Proteomes" id="UP001166093"/>
    </source>
</evidence>
<evidence type="ECO:0000313" key="7">
    <source>
        <dbReference type="EMBL" id="MBN3281491.1"/>
    </source>
</evidence>
<name>A0ABS2Y495_POLSP</name>
<dbReference type="InterPro" id="IPR052035">
    <property type="entry name" value="ZnF_BED_domain_contain"/>
</dbReference>
<keyword evidence="5" id="KW-0539">Nucleus</keyword>
<dbReference type="InterPro" id="IPR012337">
    <property type="entry name" value="RNaseH-like_sf"/>
</dbReference>
<reference evidence="7" key="1">
    <citation type="journal article" date="2021" name="Cell">
        <title>Tracing the genetic footprints of vertebrate landing in non-teleost ray-finned fishes.</title>
        <authorList>
            <person name="Bi X."/>
            <person name="Wang K."/>
            <person name="Yang L."/>
            <person name="Pan H."/>
            <person name="Jiang H."/>
            <person name="Wei Q."/>
            <person name="Fang M."/>
            <person name="Yu H."/>
            <person name="Zhu C."/>
            <person name="Cai Y."/>
            <person name="He Y."/>
            <person name="Gan X."/>
            <person name="Zeng H."/>
            <person name="Yu D."/>
            <person name="Zhu Y."/>
            <person name="Jiang H."/>
            <person name="Qiu Q."/>
            <person name="Yang H."/>
            <person name="Zhang Y.E."/>
            <person name="Wang W."/>
            <person name="Zhu M."/>
            <person name="He S."/>
            <person name="Zhang G."/>
        </authorList>
    </citation>
    <scope>NUCLEOTIDE SEQUENCE</scope>
    <source>
        <strain evidence="7">Pddl_001</strain>
    </source>
</reference>
<feature type="domain" description="HAT C-terminal dimerisation" evidence="6">
    <location>
        <begin position="306"/>
        <end position="351"/>
    </location>
</feature>
<sequence length="357" mass="40368">MLNHLRLRHPQSISEGSVTARQAQITQFTRPRTCDPLKAERISEVIAEMIARDCLRIRTVEGDGFRQLLPFIEPNYKVPSWPSVLNRIHGLYDTVKTNLQEAPDKATHVSLAIDCWTSRARFLHFVSHHYITDKWEFKTAVLCTKEIEECHTSDILANFVQNVAESWNLHGKVVAVVHANASNMQRLGEMSCNAQDLGCTAHSLQLAVQAGLKTDRISVKPLYCAITALSGETTSNMFASFIHPLMHGLISNHLVVSNEDLPSIKTFKWLRIEEIRTRFEITDAQSVSMLSAVLDPRYKSLEFTDHIYLTVPATSVPFERLFSKAGNIVTKLRSSLGPENVDKLVFLHKNLKSGFYR</sequence>
<dbReference type="Proteomes" id="UP001166093">
    <property type="component" value="Unassembled WGS sequence"/>
</dbReference>
<dbReference type="PANTHER" id="PTHR46481:SF10">
    <property type="entry name" value="ZINC FINGER BED DOMAIN-CONTAINING PROTEIN 39"/>
    <property type="match status" value="1"/>
</dbReference>
<accession>A0ABS2Y495</accession>
<dbReference type="InterPro" id="IPR008906">
    <property type="entry name" value="HATC_C_dom"/>
</dbReference>